<keyword evidence="5 6" id="KW-0472">Membrane</keyword>
<feature type="domain" description="SSD" evidence="7">
    <location>
        <begin position="233"/>
        <end position="355"/>
    </location>
</feature>
<dbReference type="AlphaFoldDB" id="A0AAF0JTU0"/>
<dbReference type="PANTHER" id="PTHR33406:SF13">
    <property type="entry name" value="MEMBRANE PROTEIN YDFJ"/>
    <property type="match status" value="1"/>
</dbReference>
<evidence type="ECO:0000313" key="9">
    <source>
        <dbReference type="Proteomes" id="UP001218895"/>
    </source>
</evidence>
<dbReference type="KEGG" id="manq:L1994_11605"/>
<dbReference type="Gene3D" id="1.20.1640.10">
    <property type="entry name" value="Multidrug efflux transporter AcrB transmembrane domain"/>
    <property type="match status" value="2"/>
</dbReference>
<keyword evidence="3 6" id="KW-0812">Transmembrane</keyword>
<proteinExistence type="predicted"/>
<keyword evidence="2" id="KW-1003">Cell membrane</keyword>
<evidence type="ECO:0000256" key="1">
    <source>
        <dbReference type="ARBA" id="ARBA00004651"/>
    </source>
</evidence>
<dbReference type="NCBIfam" id="TIGR00921">
    <property type="entry name" value="2A067"/>
    <property type="match status" value="1"/>
</dbReference>
<evidence type="ECO:0000256" key="6">
    <source>
        <dbReference type="SAM" id="Phobius"/>
    </source>
</evidence>
<feature type="transmembrane region" description="Helical" evidence="6">
    <location>
        <begin position="605"/>
        <end position="622"/>
    </location>
</feature>
<feature type="transmembrane region" description="Helical" evidence="6">
    <location>
        <begin position="294"/>
        <end position="318"/>
    </location>
</feature>
<evidence type="ECO:0000256" key="5">
    <source>
        <dbReference type="ARBA" id="ARBA00023136"/>
    </source>
</evidence>
<protein>
    <submittedName>
        <fullName evidence="8">Hydrophobe/amphiphile efflux-3 (HAE3) family transporter</fullName>
    </submittedName>
</protein>
<dbReference type="InterPro" id="IPR000731">
    <property type="entry name" value="SSD"/>
</dbReference>
<evidence type="ECO:0000259" key="7">
    <source>
        <dbReference type="PROSITE" id="PS50156"/>
    </source>
</evidence>
<evidence type="ECO:0000256" key="4">
    <source>
        <dbReference type="ARBA" id="ARBA00022989"/>
    </source>
</evidence>
<dbReference type="EMBL" id="CP091092">
    <property type="protein sequence ID" value="WFN36763.1"/>
    <property type="molecule type" value="Genomic_DNA"/>
</dbReference>
<dbReference type="Proteomes" id="UP001218895">
    <property type="component" value="Chromosome"/>
</dbReference>
<sequence length="792" mass="85988">MKSPFEFIAKSINNRPFLVAGLIVAVLIMALFGASMTYMKTGTETYLNTDEPLGSLVVHYSDTFGSDAVILIIESADVTAPDVLKYLDNLEEQIRSERYISGVSGLVDVIKSANDGVLPQNKGDIDAILASIPPEHLQKLLPSKSMTLVSIPLETGISDDNQKSVVYIIDSVIEFSNVPAGVTVTPTGSPAFSVEMEEDMGSSMGTLIGLAMLLMIVAMVLLFGHVRYRMLPVFIVFCGIILTFGVMGFCGIAISSIVVAAFPVLIGIGIDYAIQFHSRFDEEIKKKPMKDAVFTTITSSGPAVMLAMTATALGFVALSILAPSPMVGDFGTICIVGIVCCYLSAMIIVPTFATIVKYRPKEGETNILDSAEPCQLDWKGCEKPPKVKSGTKGSFMEKYDMLLGGLAGKIAKNPVPILIFLCMLAVVGIQLDEKVIIDTDEDSMVSQDMPAMISMNKLTSVIGSTSTITTYIKADSILDPETLQWLDDFGNYAISKHDDLTGATSIATYVKYYNGGEIPSDMVTLKKVWEEIPKSTRDSYVNGNTEAVLEFSMKDISIPATQQLIADMQKDLDWYIQHPGMTASFTGQMVMFSDLINGIKDTKNPMTYLGFVLIFVFLILVYRKFTAITPLIPIMMIVGWNGLIMYSLGLTYSLLTATLGAMTIGVASEYTILIMERYQEEKEKGEDMVTAIQTAIQKIGTAVSVSGLTTVFGFSALILSTSPVIQNFGIVTVVTVGFSLIGAIVVMPAIISLFESLSVFMDDRKRYRAGGCPKQSKKSSGLLARFTEFLKI</sequence>
<dbReference type="InterPro" id="IPR004869">
    <property type="entry name" value="MMPL_dom"/>
</dbReference>
<evidence type="ECO:0000256" key="3">
    <source>
        <dbReference type="ARBA" id="ARBA00022692"/>
    </source>
</evidence>
<comment type="subcellular location">
    <subcellularLocation>
        <location evidence="1">Cell membrane</location>
        <topology evidence="1">Multi-pass membrane protein</topology>
    </subcellularLocation>
</comment>
<feature type="transmembrane region" description="Helical" evidence="6">
    <location>
        <begin position="654"/>
        <end position="674"/>
    </location>
</feature>
<feature type="domain" description="SSD" evidence="7">
    <location>
        <begin position="644"/>
        <end position="753"/>
    </location>
</feature>
<dbReference type="GO" id="GO:0005886">
    <property type="term" value="C:plasma membrane"/>
    <property type="evidence" value="ECO:0007669"/>
    <property type="project" value="UniProtKB-SubCell"/>
</dbReference>
<dbReference type="RefSeq" id="WP_278099600.1">
    <property type="nucleotide sequence ID" value="NZ_CP091092.1"/>
</dbReference>
<dbReference type="GeneID" id="79951056"/>
<dbReference type="InterPro" id="IPR050545">
    <property type="entry name" value="Mycobact_MmpL"/>
</dbReference>
<dbReference type="PROSITE" id="PS50156">
    <property type="entry name" value="SSD"/>
    <property type="match status" value="2"/>
</dbReference>
<feature type="transmembrane region" description="Helical" evidence="6">
    <location>
        <begin position="330"/>
        <end position="356"/>
    </location>
</feature>
<feature type="transmembrane region" description="Helical" evidence="6">
    <location>
        <begin position="253"/>
        <end position="274"/>
    </location>
</feature>
<feature type="transmembrane region" description="Helical" evidence="6">
    <location>
        <begin position="695"/>
        <end position="718"/>
    </location>
</feature>
<evidence type="ECO:0000313" key="8">
    <source>
        <dbReference type="EMBL" id="WFN36763.1"/>
    </source>
</evidence>
<organism evidence="8 9">
    <name type="scientific">Methanomicrobium antiquum</name>
    <dbReference type="NCBI Taxonomy" id="487686"/>
    <lineage>
        <taxon>Archaea</taxon>
        <taxon>Methanobacteriati</taxon>
        <taxon>Methanobacteriota</taxon>
        <taxon>Stenosarchaea group</taxon>
        <taxon>Methanomicrobia</taxon>
        <taxon>Methanomicrobiales</taxon>
        <taxon>Methanomicrobiaceae</taxon>
        <taxon>Methanomicrobium</taxon>
    </lineage>
</organism>
<reference evidence="8" key="1">
    <citation type="submission" date="2022-01" db="EMBL/GenBank/DDBJ databases">
        <title>Complete genome of Methanomicrobium antiquum DSM 21220.</title>
        <authorList>
            <person name="Chen S.-C."/>
            <person name="You Y.-T."/>
            <person name="Zhou Y.-Z."/>
            <person name="Lai M.-C."/>
        </authorList>
    </citation>
    <scope>NUCLEOTIDE SEQUENCE</scope>
    <source>
        <strain evidence="8">DSM 21220</strain>
    </source>
</reference>
<feature type="transmembrane region" description="Helical" evidence="6">
    <location>
        <begin position="204"/>
        <end position="223"/>
    </location>
</feature>
<gene>
    <name evidence="8" type="ORF">L1994_11605</name>
</gene>
<feature type="transmembrane region" description="Helical" evidence="6">
    <location>
        <begin position="17"/>
        <end position="39"/>
    </location>
</feature>
<dbReference type="SUPFAM" id="SSF82866">
    <property type="entry name" value="Multidrug efflux transporter AcrB transmembrane domain"/>
    <property type="match status" value="2"/>
</dbReference>
<name>A0AAF0JTU0_9EURY</name>
<dbReference type="Pfam" id="PF03176">
    <property type="entry name" value="MMPL"/>
    <property type="match status" value="2"/>
</dbReference>
<accession>A0AAF0JTU0</accession>
<keyword evidence="9" id="KW-1185">Reference proteome</keyword>
<evidence type="ECO:0000256" key="2">
    <source>
        <dbReference type="ARBA" id="ARBA00022475"/>
    </source>
</evidence>
<feature type="transmembrane region" description="Helical" evidence="6">
    <location>
        <begin position="230"/>
        <end position="247"/>
    </location>
</feature>
<keyword evidence="4 6" id="KW-1133">Transmembrane helix</keyword>
<feature type="transmembrane region" description="Helical" evidence="6">
    <location>
        <begin position="730"/>
        <end position="754"/>
    </location>
</feature>
<dbReference type="PANTHER" id="PTHR33406">
    <property type="entry name" value="MEMBRANE PROTEIN MJ1562-RELATED"/>
    <property type="match status" value="1"/>
</dbReference>